<dbReference type="AlphaFoldDB" id="A0AAU9LSW4"/>
<reference evidence="1 2" key="1">
    <citation type="submission" date="2022-01" db="EMBL/GenBank/DDBJ databases">
        <authorList>
            <person name="Xiong W."/>
            <person name="Schranz E."/>
        </authorList>
    </citation>
    <scope>NUCLEOTIDE SEQUENCE [LARGE SCALE GENOMIC DNA]</scope>
</reference>
<sequence>MLSIIIKISRSLIYSRTLIAMPPPTIIYTYVPTLNVVIAARSLDTPIMIMAKNEAFSFEIPIRFPNKVFEGFVDYLIKYLLSYDLVDIVDSFLPRHVCDFYYTSTYYDVGFIIGTIGDGANTILVTVNDVRRGLRLPIKDEYFPTPS</sequence>
<proteinExistence type="predicted"/>
<dbReference type="EMBL" id="CAKMRJ010000001">
    <property type="protein sequence ID" value="CAH1412710.1"/>
    <property type="molecule type" value="Genomic_DNA"/>
</dbReference>
<name>A0AAU9LSW4_9ASTR</name>
<gene>
    <name evidence="1" type="ORF">LVIROSA_LOCUS707</name>
</gene>
<evidence type="ECO:0000313" key="2">
    <source>
        <dbReference type="Proteomes" id="UP001157418"/>
    </source>
</evidence>
<protein>
    <submittedName>
        <fullName evidence="1">Uncharacterized protein</fullName>
    </submittedName>
</protein>
<evidence type="ECO:0000313" key="1">
    <source>
        <dbReference type="EMBL" id="CAH1412710.1"/>
    </source>
</evidence>
<accession>A0AAU9LSW4</accession>
<keyword evidence="2" id="KW-1185">Reference proteome</keyword>
<comment type="caution">
    <text evidence="1">The sequence shown here is derived from an EMBL/GenBank/DDBJ whole genome shotgun (WGS) entry which is preliminary data.</text>
</comment>
<dbReference type="Proteomes" id="UP001157418">
    <property type="component" value="Unassembled WGS sequence"/>
</dbReference>
<organism evidence="1 2">
    <name type="scientific">Lactuca virosa</name>
    <dbReference type="NCBI Taxonomy" id="75947"/>
    <lineage>
        <taxon>Eukaryota</taxon>
        <taxon>Viridiplantae</taxon>
        <taxon>Streptophyta</taxon>
        <taxon>Embryophyta</taxon>
        <taxon>Tracheophyta</taxon>
        <taxon>Spermatophyta</taxon>
        <taxon>Magnoliopsida</taxon>
        <taxon>eudicotyledons</taxon>
        <taxon>Gunneridae</taxon>
        <taxon>Pentapetalae</taxon>
        <taxon>asterids</taxon>
        <taxon>campanulids</taxon>
        <taxon>Asterales</taxon>
        <taxon>Asteraceae</taxon>
        <taxon>Cichorioideae</taxon>
        <taxon>Cichorieae</taxon>
        <taxon>Lactucinae</taxon>
        <taxon>Lactuca</taxon>
    </lineage>
</organism>